<proteinExistence type="predicted"/>
<name>A0AAU8TKU5_9PSED</name>
<sequence>MPAPAANSPAEVIANQFASRPTVRSVVAGMLDEALKRHYPTLHFDSANTSLATRLPTDSVQYKLTPLLDLALEHLATGSDLGFTAQSQWVESHSANPLSVVDASNRSEPLDTRIVELAIRSLRPNLVDAYAQALTRFWGQDTPSATSHWLWLSDSLNDTVRVAGLQQPGLSAVQRETLDQVVRYPDITQRRRVIGADAAQVFMVQTTLKQAATTATLLSPDLLITRQVGDQKLILQVTPAGVVTPHASMEDFAASLSKRLEGQRSFDHLSWKRMEPDGNIFDTQAAMILNRQLNNLQAINLPASMQVGDLEQLFSQATDTAELFNSQPSTTPGRLAQMKRNLPAWLNNASAAEQLAFQRNTLALASSVARHQGRTFLSDIPDIRTYTEQQLNAQLASMGYSAGDLEVTFKVAVGTLAGGYIEPIKMSLVDMALANLAGLPKGSMDIRLRGQPVTDPQMPQRLKDLISTVNIGEHYPALLNQRLLSDTADARERTALFVEQVPLQLNMQAQELKLKGLAGITAQGCRFVEAVTRPGTGARRVDDQEITVRPLAFLRKPGATPDEVANMFLIEPLDSARGPHLLYRPMLSPALLEFASRDALLAAIQAPGELQQSVLAWLPDDKARAVYGNGGFKTPHVAHYSVFNEFDAPATPAPTALALDDFAAARTLRSDLLDGDLMQHLYNSNARSLVTLAQGQSTSDAQSRWALHKELGWLLFNTLLPVLRGPGAMAGWLLQLASVENDIKHATESTHADTTQAMVDLLVNVATLLSHATPSEATARPLGKVPFMERAQVSIPLRRTAETAPPTQVLIEEDAPAPSGLLDSHQPFDFAFSNLRGLSPAQRAYINTFSVPAPAGEVTPIQTGRTEGLYLIDDKLHAHIDNHWFRVARDLDGVFVIDEHDKTRTGPPLRRDAQAHWQLDIAPRLKGGMPISERVQAALEENFNQSEVMLNNFAAHRQRVLPMEVLMMGARERLQQTEESLKKSDKTLKTLWGLVNSGERGADFAERYQQELSNNHNLTALLRKRLDDYQRYASFAIKGRKDAIQAVSSDNPAMDLEVFKDVRGGEYRAIAETLRSIYVDHLYDANEFTHAPSGEPMSSLAEKVRANQPEAYAQMVEAMSLREMRLTRLIRAGDAYEALLDEWKSDSPANKKQAEIFIRSTQQPPANLVLTSRLEQLSTLRELSIDRMVPTNAPEKRFFLDRFNRAELNAVSMSHIELQQHEGYTADERIAVLSELIDKYKAELSNTQALQDISPESVRPVYGAYFIESLQKVITQAQAELADLIREEQHLPPLMLRREERARKSANKRVFKTRDKQTLVGTLRTRQPGETVPIIDVLDPQSGQALKTYSWHQADGEWVTVDKPKAVKPKPVPATKPLSAYVDSARQLMSEQLSIERSIQFQKRKLDDPTQRESVNPQDWSDMLEAQADSLEQVAREAQANHKADRRTATLVEQWQNAVAHMREQAIAHRCDGYLRQAPRPENIDYLWTHGRVDIGVVKRYKPLKGGDFLTEYAIRDKNGLKDLWYAHFHYTKANSPVADHSAAHLKIPEQRYLTQKDLVRQAGQDNSSIEEIVHTRINPPLDQKLFLKL</sequence>
<evidence type="ECO:0000313" key="3">
    <source>
        <dbReference type="Proteomes" id="UP000033099"/>
    </source>
</evidence>
<evidence type="ECO:0000313" key="2">
    <source>
        <dbReference type="EMBL" id="AKA81176.1"/>
    </source>
</evidence>
<dbReference type="EMBL" id="CP011117">
    <property type="protein sequence ID" value="AKA81176.1"/>
    <property type="molecule type" value="Genomic_DNA"/>
</dbReference>
<organism evidence="2 3">
    <name type="scientific">Pseudomonas synxantha</name>
    <dbReference type="NCBI Taxonomy" id="47883"/>
    <lineage>
        <taxon>Bacteria</taxon>
        <taxon>Pseudomonadati</taxon>
        <taxon>Pseudomonadota</taxon>
        <taxon>Gammaproteobacteria</taxon>
        <taxon>Pseudomonadales</taxon>
        <taxon>Pseudomonadaceae</taxon>
        <taxon>Pseudomonas</taxon>
    </lineage>
</organism>
<dbReference type="KEGG" id="pfb:VO64_0630"/>
<protein>
    <submittedName>
        <fullName evidence="2">Uncharacterized protein</fullName>
    </submittedName>
</protein>
<accession>A0AAU8TKU5</accession>
<keyword evidence="1" id="KW-0175">Coiled coil</keyword>
<feature type="coiled-coil region" evidence="1">
    <location>
        <begin position="1230"/>
        <end position="1287"/>
    </location>
</feature>
<evidence type="ECO:0000256" key="1">
    <source>
        <dbReference type="SAM" id="Coils"/>
    </source>
</evidence>
<gene>
    <name evidence="2" type="ORF">VO64_0630</name>
</gene>
<reference evidence="2 3" key="1">
    <citation type="journal article" date="2015" name="Genome Announc.">
        <title>Complete Genome Sequence of Biocontrol Strain Pseudomonas fluorescens LBUM223.</title>
        <authorList>
            <person name="Roquigny R."/>
            <person name="Arseneault T."/>
            <person name="Gadkar V.J."/>
            <person name="Novinscak A."/>
            <person name="Joly D.L."/>
            <person name="Filion M."/>
        </authorList>
    </citation>
    <scope>NUCLEOTIDE SEQUENCE [LARGE SCALE GENOMIC DNA]</scope>
    <source>
        <strain evidence="2 3">LBUM223</strain>
    </source>
</reference>
<dbReference type="Proteomes" id="UP000033099">
    <property type="component" value="Chromosome"/>
</dbReference>